<keyword evidence="1" id="KW-1133">Transmembrane helix</keyword>
<evidence type="ECO:0000313" key="3">
    <source>
        <dbReference type="Proteomes" id="UP000030699"/>
    </source>
</evidence>
<keyword evidence="1" id="KW-0472">Membrane</keyword>
<protein>
    <submittedName>
        <fullName evidence="2">Uncharacterized protein</fullName>
    </submittedName>
</protein>
<sequence length="111" mass="13217">MEKEVQCQIEEENLYEQINVPEKINDLLVEYTKNIILHNPSKGCENENESKMKAYEWSRDYFKKKLLEDNTTNNNISYKNIQVHNIDNSYNSSSILFFIIIFLIKISKFTT</sequence>
<dbReference type="Proteomes" id="UP000030699">
    <property type="component" value="Unassembled WGS sequence"/>
</dbReference>
<evidence type="ECO:0000313" key="2">
    <source>
        <dbReference type="EMBL" id="ETW50396.1"/>
    </source>
</evidence>
<dbReference type="OrthoDB" id="10067602at2759"/>
<proteinExistence type="predicted"/>
<dbReference type="EMBL" id="KI925521">
    <property type="protein sequence ID" value="ETW50396.1"/>
    <property type="molecule type" value="Genomic_DNA"/>
</dbReference>
<evidence type="ECO:0000256" key="1">
    <source>
        <dbReference type="SAM" id="Phobius"/>
    </source>
</evidence>
<reference evidence="2 3" key="1">
    <citation type="submission" date="2013-02" db="EMBL/GenBank/DDBJ databases">
        <title>The Genome Annotation of Plasmodium falciparum MaliPS096_E11.</title>
        <authorList>
            <consortium name="The Broad Institute Genome Sequencing Platform"/>
            <consortium name="The Broad Institute Genome Sequencing Center for Infectious Disease"/>
            <person name="Neafsey D."/>
            <person name="Hoffman S."/>
            <person name="Volkman S."/>
            <person name="Rosenthal P."/>
            <person name="Walker B."/>
            <person name="Young S.K."/>
            <person name="Zeng Q."/>
            <person name="Gargeya S."/>
            <person name="Fitzgerald M."/>
            <person name="Haas B."/>
            <person name="Abouelleil A."/>
            <person name="Allen A.W."/>
            <person name="Alvarado L."/>
            <person name="Arachchi H.M."/>
            <person name="Berlin A.M."/>
            <person name="Chapman S.B."/>
            <person name="Gainer-Dewar J."/>
            <person name="Goldberg J."/>
            <person name="Griggs A."/>
            <person name="Gujja S."/>
            <person name="Hansen M."/>
            <person name="Howarth C."/>
            <person name="Imamovic A."/>
            <person name="Ireland A."/>
            <person name="Larimer J."/>
            <person name="McCowan C."/>
            <person name="Murphy C."/>
            <person name="Pearson M."/>
            <person name="Poon T.W."/>
            <person name="Priest M."/>
            <person name="Roberts A."/>
            <person name="Saif S."/>
            <person name="Shea T."/>
            <person name="Sisk P."/>
            <person name="Sykes S."/>
            <person name="Wortman J."/>
            <person name="Nusbaum C."/>
            <person name="Birren B."/>
        </authorList>
    </citation>
    <scope>NUCLEOTIDE SEQUENCE [LARGE SCALE GENOMIC DNA]</scope>
    <source>
        <strain evidence="2 3">MaliPS096_E11</strain>
    </source>
</reference>
<accession>A0A024WVC1</accession>
<feature type="transmembrane region" description="Helical" evidence="1">
    <location>
        <begin position="89"/>
        <end position="106"/>
    </location>
</feature>
<name>A0A024WVC1_PLAFA</name>
<gene>
    <name evidence="2" type="ORF">PFMALIP_01562</name>
</gene>
<reference evidence="2 3" key="2">
    <citation type="submission" date="2013-02" db="EMBL/GenBank/DDBJ databases">
        <title>The Genome Sequence of Plasmodium falciparum MaliPS096_E11.</title>
        <authorList>
            <consortium name="The Broad Institute Genome Sequencing Platform"/>
            <consortium name="The Broad Institute Genome Sequencing Center for Infectious Disease"/>
            <person name="Neafsey D."/>
            <person name="Cheeseman I."/>
            <person name="Volkman S."/>
            <person name="Adams J."/>
            <person name="Walker B."/>
            <person name="Young S.K."/>
            <person name="Zeng Q."/>
            <person name="Gargeya S."/>
            <person name="Fitzgerald M."/>
            <person name="Haas B."/>
            <person name="Abouelleil A."/>
            <person name="Alvarado L."/>
            <person name="Arachchi H.M."/>
            <person name="Berlin A.M."/>
            <person name="Chapman S.B."/>
            <person name="Dewar J."/>
            <person name="Goldberg J."/>
            <person name="Griggs A."/>
            <person name="Gujja S."/>
            <person name="Hansen M."/>
            <person name="Howarth C."/>
            <person name="Imamovic A."/>
            <person name="Larimer J."/>
            <person name="McCowan C."/>
            <person name="Murphy C."/>
            <person name="Neiman D."/>
            <person name="Pearson M."/>
            <person name="Priest M."/>
            <person name="Roberts A."/>
            <person name="Saif S."/>
            <person name="Shea T."/>
            <person name="Sisk P."/>
            <person name="Sykes S."/>
            <person name="Wortman J."/>
            <person name="Nusbaum C."/>
            <person name="Birren B."/>
        </authorList>
    </citation>
    <scope>NUCLEOTIDE SEQUENCE [LARGE SCALE GENOMIC DNA]</scope>
    <source>
        <strain evidence="2 3">MaliPS096_E11</strain>
    </source>
</reference>
<organism evidence="2 3">
    <name type="scientific">Plasmodium falciparum MaliPS096_E11</name>
    <dbReference type="NCBI Taxonomy" id="1036727"/>
    <lineage>
        <taxon>Eukaryota</taxon>
        <taxon>Sar</taxon>
        <taxon>Alveolata</taxon>
        <taxon>Apicomplexa</taxon>
        <taxon>Aconoidasida</taxon>
        <taxon>Haemosporida</taxon>
        <taxon>Plasmodiidae</taxon>
        <taxon>Plasmodium</taxon>
        <taxon>Plasmodium (Laverania)</taxon>
    </lineage>
</organism>
<dbReference type="AlphaFoldDB" id="A0A024WVC1"/>
<keyword evidence="1" id="KW-0812">Transmembrane</keyword>